<evidence type="ECO:0000256" key="3">
    <source>
        <dbReference type="ARBA" id="ARBA00023295"/>
    </source>
</evidence>
<dbReference type="Pfam" id="PF00128">
    <property type="entry name" value="Alpha-amylase"/>
    <property type="match status" value="1"/>
</dbReference>
<dbReference type="InterPro" id="IPR013780">
    <property type="entry name" value="Glyco_hydro_b"/>
</dbReference>
<dbReference type="SMART" id="SM00642">
    <property type="entry name" value="Aamy"/>
    <property type="match status" value="1"/>
</dbReference>
<dbReference type="GO" id="GO:0004135">
    <property type="term" value="F:amylo-alpha-1,6-glucosidase activity"/>
    <property type="evidence" value="ECO:0007669"/>
    <property type="project" value="InterPro"/>
</dbReference>
<comment type="caution">
    <text evidence="6">The sequence shown here is derived from an EMBL/GenBank/DDBJ whole genome shotgun (WGS) entry which is preliminary data.</text>
</comment>
<dbReference type="AlphaFoldDB" id="A0A919JXG0"/>
<dbReference type="InterPro" id="IPR006047">
    <property type="entry name" value="GH13_cat_dom"/>
</dbReference>
<dbReference type="InterPro" id="IPR013783">
    <property type="entry name" value="Ig-like_fold"/>
</dbReference>
<protein>
    <submittedName>
        <fullName evidence="6">Glycogen debranching enzyme</fullName>
    </submittedName>
</protein>
<dbReference type="RefSeq" id="WP_203781578.1">
    <property type="nucleotide sequence ID" value="NZ_BOMV01000026.1"/>
</dbReference>
<comment type="similarity">
    <text evidence="1">Belongs to the glycosyl hydrolase 13 family.</text>
</comment>
<dbReference type="Proteomes" id="UP000636960">
    <property type="component" value="Unassembled WGS sequence"/>
</dbReference>
<keyword evidence="7" id="KW-1185">Reference proteome</keyword>
<evidence type="ECO:0000259" key="5">
    <source>
        <dbReference type="SMART" id="SM00642"/>
    </source>
</evidence>
<dbReference type="InterPro" id="IPR044505">
    <property type="entry name" value="GlgX_Isoamylase_N_E_set"/>
</dbReference>
<dbReference type="InterPro" id="IPR014756">
    <property type="entry name" value="Ig_E-set"/>
</dbReference>
<dbReference type="InterPro" id="IPR017853">
    <property type="entry name" value="GH"/>
</dbReference>
<dbReference type="Pfam" id="PF02922">
    <property type="entry name" value="CBM_48"/>
    <property type="match status" value="1"/>
</dbReference>
<dbReference type="EMBL" id="BOMV01000026">
    <property type="protein sequence ID" value="GIE95282.1"/>
    <property type="molecule type" value="Genomic_DNA"/>
</dbReference>
<evidence type="ECO:0000256" key="4">
    <source>
        <dbReference type="SAM" id="MobiDB-lite"/>
    </source>
</evidence>
<dbReference type="Gene3D" id="2.60.40.1180">
    <property type="entry name" value="Golgi alpha-mannosidase II"/>
    <property type="match status" value="1"/>
</dbReference>
<dbReference type="CDD" id="cd02856">
    <property type="entry name" value="E_set_GDE_Isoamylase_N"/>
    <property type="match status" value="1"/>
</dbReference>
<feature type="region of interest" description="Disordered" evidence="4">
    <location>
        <begin position="1"/>
        <end position="20"/>
    </location>
</feature>
<evidence type="ECO:0000313" key="6">
    <source>
        <dbReference type="EMBL" id="GIE95282.1"/>
    </source>
</evidence>
<keyword evidence="2" id="KW-0378">Hydrolase</keyword>
<dbReference type="CDD" id="cd11326">
    <property type="entry name" value="AmyAc_Glg_debranch"/>
    <property type="match status" value="1"/>
</dbReference>
<dbReference type="PANTHER" id="PTHR43002">
    <property type="entry name" value="GLYCOGEN DEBRANCHING ENZYME"/>
    <property type="match status" value="1"/>
</dbReference>
<proteinExistence type="inferred from homology"/>
<reference evidence="6" key="1">
    <citation type="submission" date="2021-01" db="EMBL/GenBank/DDBJ databases">
        <title>Whole genome shotgun sequence of Actinoplanes rishiriensis NBRC 108556.</title>
        <authorList>
            <person name="Komaki H."/>
            <person name="Tamura T."/>
        </authorList>
    </citation>
    <scope>NUCLEOTIDE SEQUENCE</scope>
    <source>
        <strain evidence="6">NBRC 108556</strain>
    </source>
</reference>
<gene>
    <name evidence="6" type="primary">glgX_2</name>
    <name evidence="6" type="ORF">Ari01nite_27470</name>
</gene>
<dbReference type="SUPFAM" id="SSF51011">
    <property type="entry name" value="Glycosyl hydrolase domain"/>
    <property type="match status" value="1"/>
</dbReference>
<organism evidence="6 7">
    <name type="scientific">Paractinoplanes rishiriensis</name>
    <dbReference type="NCBI Taxonomy" id="1050105"/>
    <lineage>
        <taxon>Bacteria</taxon>
        <taxon>Bacillati</taxon>
        <taxon>Actinomycetota</taxon>
        <taxon>Actinomycetes</taxon>
        <taxon>Micromonosporales</taxon>
        <taxon>Micromonosporaceae</taxon>
        <taxon>Paractinoplanes</taxon>
    </lineage>
</organism>
<sequence length="711" mass="79395">MKAQALTLPKSKKSTKSPNSYVVERGRHHPLGAHPDAGGISFAFFSEYATGIELLLFDTHDATEPFQTITLDPEENRSFAIWHAYVRGLQAPVFYAVRVFGPEGDQARHEGHRFDPRKVLIDPYARGLDRTLWDRGSACVPGDNVATSLRSAVVDLADYDWENDQPLNRPMEDLVIYEMHVGGFTRSPSARVKNPGTFAAVVEKIPYLKELGITAVELLPVFDFDDSEVRTVGDRTLTNFWGYSTAAFFAPHAGFCTTPELGQHVREFRDMVKALHRAGIEVILDVVFNHTDEGNHLGPLFSFAGLDNRNYYYLDPADPQYYYDYSGCGNTLMANHPIVTKLVVDCLEYWVREMHVDGFRFDEAAVLSRGAGGAILDEPPAIWQIELSDALADTKIIAEAWDAAGAYEVGRYPGYRWAEWNGLYRDTMRRFVKGEPGVAGAVATRLAGSADLYQARGHRPINSINFVTCHDGFTLADLVSYNDKHNWANGENNRDGNDDNMSWNCGQEGPTEDAGIRSLRERQIRNFATLLMMSRGVPMLVAGDEIGRTQQGNNNAYCQDNEISWFDWKLVDANPALLRFWQRLLAFRAANRVLRRREFYNGLSNSRGVPDLTWHGTKLGAPDWDDPNTRALSCTLGGEGAEPDLHLMMNMYWEPLDFELMGIPGHRWATAINTALPSPADIVEPGAEQPVDGSTCSVPGRSVVVLVSQPY</sequence>
<dbReference type="Gene3D" id="2.60.40.10">
    <property type="entry name" value="Immunoglobulins"/>
    <property type="match status" value="1"/>
</dbReference>
<accession>A0A919JXG0</accession>
<evidence type="ECO:0000313" key="7">
    <source>
        <dbReference type="Proteomes" id="UP000636960"/>
    </source>
</evidence>
<evidence type="ECO:0000256" key="1">
    <source>
        <dbReference type="ARBA" id="ARBA00008061"/>
    </source>
</evidence>
<dbReference type="NCBIfam" id="TIGR02100">
    <property type="entry name" value="glgX_debranch"/>
    <property type="match status" value="1"/>
</dbReference>
<dbReference type="SUPFAM" id="SSF51445">
    <property type="entry name" value="(Trans)glycosidases"/>
    <property type="match status" value="1"/>
</dbReference>
<dbReference type="SUPFAM" id="SSF81296">
    <property type="entry name" value="E set domains"/>
    <property type="match status" value="1"/>
</dbReference>
<feature type="region of interest" description="Disordered" evidence="4">
    <location>
        <begin position="490"/>
        <end position="515"/>
    </location>
</feature>
<dbReference type="InterPro" id="IPR004193">
    <property type="entry name" value="Glyco_hydro_13_N"/>
</dbReference>
<evidence type="ECO:0000256" key="2">
    <source>
        <dbReference type="ARBA" id="ARBA00022801"/>
    </source>
</evidence>
<dbReference type="Gene3D" id="3.20.20.80">
    <property type="entry name" value="Glycosidases"/>
    <property type="match status" value="1"/>
</dbReference>
<name>A0A919JXG0_9ACTN</name>
<keyword evidence="3" id="KW-0326">Glycosidase</keyword>
<feature type="domain" description="Glycosyl hydrolase family 13 catalytic" evidence="5">
    <location>
        <begin position="151"/>
        <end position="588"/>
    </location>
</feature>
<dbReference type="InterPro" id="IPR011837">
    <property type="entry name" value="Glycogen_debranch_GlgX"/>
</dbReference>
<dbReference type="GO" id="GO:0005980">
    <property type="term" value="P:glycogen catabolic process"/>
    <property type="evidence" value="ECO:0007669"/>
    <property type="project" value="InterPro"/>
</dbReference>